<dbReference type="OrthoDB" id="9789109at2"/>
<dbReference type="PANTHER" id="PTHR39337:SF1">
    <property type="entry name" value="BLR5642 PROTEIN"/>
    <property type="match status" value="1"/>
</dbReference>
<dbReference type="AlphaFoldDB" id="A0A348AN21"/>
<evidence type="ECO:0000313" key="1">
    <source>
        <dbReference type="EMBL" id="BBB92469.1"/>
    </source>
</evidence>
<sequence length="144" mass="16805">MTLFTIGSGKKSAREFFSLLQMNNIKRVLDIRLSNTSQLAGYTKKADFEYFLKEIADIDYYHMPELAPTEELLNAYKSKEVSWQEYEIEYIRIITARNPLAKLTITFFDKACLLCSEPTAKQCHRRLLAEYIADSLPDWKIVHL</sequence>
<protein>
    <recommendedName>
        <fullName evidence="3">DUF488 domain-containing protein</fullName>
    </recommendedName>
</protein>
<evidence type="ECO:0000313" key="2">
    <source>
        <dbReference type="Proteomes" id="UP000276437"/>
    </source>
</evidence>
<dbReference type="EMBL" id="AP018449">
    <property type="protein sequence ID" value="BBB92469.1"/>
    <property type="molecule type" value="Genomic_DNA"/>
</dbReference>
<dbReference type="PANTHER" id="PTHR39337">
    <property type="entry name" value="BLR5642 PROTEIN"/>
    <property type="match status" value="1"/>
</dbReference>
<dbReference type="Proteomes" id="UP000276437">
    <property type="component" value="Chromosome"/>
</dbReference>
<gene>
    <name evidence="1" type="ORF">MAMMFC1_03162</name>
</gene>
<name>A0A348AN21_9FIRM</name>
<evidence type="ECO:0008006" key="3">
    <source>
        <dbReference type="Google" id="ProtNLM"/>
    </source>
</evidence>
<reference evidence="1 2" key="1">
    <citation type="journal article" date="2018" name="Int. J. Syst. Evol. Microbiol.">
        <title>Methylomusa anaerophila gen. nov., sp. nov., an anaerobic methanol-utilizing bacterium isolated from a microbial fuel cell.</title>
        <authorList>
            <person name="Amano N."/>
            <person name="Yamamuro A."/>
            <person name="Miyahara M."/>
            <person name="Kouzuma A."/>
            <person name="Abe T."/>
            <person name="Watanabe K."/>
        </authorList>
    </citation>
    <scope>NUCLEOTIDE SEQUENCE [LARGE SCALE GENOMIC DNA]</scope>
    <source>
        <strain evidence="1 2">MMFC1</strain>
    </source>
</reference>
<proteinExistence type="predicted"/>
<dbReference type="Pfam" id="PF04343">
    <property type="entry name" value="DUF488"/>
    <property type="match status" value="1"/>
</dbReference>
<dbReference type="KEGG" id="mana:MAMMFC1_03162"/>
<accession>A0A348AN21</accession>
<dbReference type="InterPro" id="IPR007438">
    <property type="entry name" value="DUF488"/>
</dbReference>
<dbReference type="RefSeq" id="WP_126309338.1">
    <property type="nucleotide sequence ID" value="NZ_AP018449.1"/>
</dbReference>
<keyword evidence="2" id="KW-1185">Reference proteome</keyword>
<organism evidence="1 2">
    <name type="scientific">Methylomusa anaerophila</name>
    <dbReference type="NCBI Taxonomy" id="1930071"/>
    <lineage>
        <taxon>Bacteria</taxon>
        <taxon>Bacillati</taxon>
        <taxon>Bacillota</taxon>
        <taxon>Negativicutes</taxon>
        <taxon>Selenomonadales</taxon>
        <taxon>Sporomusaceae</taxon>
        <taxon>Methylomusa</taxon>
    </lineage>
</organism>